<dbReference type="OrthoDB" id="66620at2759"/>
<evidence type="ECO:0000313" key="12">
    <source>
        <dbReference type="Proteomes" id="UP000036987"/>
    </source>
</evidence>
<dbReference type="Pfam" id="PF00005">
    <property type="entry name" value="ABC_tran"/>
    <property type="match status" value="1"/>
</dbReference>
<organism evidence="11 12">
    <name type="scientific">Zostera marina</name>
    <name type="common">Eelgrass</name>
    <dbReference type="NCBI Taxonomy" id="29655"/>
    <lineage>
        <taxon>Eukaryota</taxon>
        <taxon>Viridiplantae</taxon>
        <taxon>Streptophyta</taxon>
        <taxon>Embryophyta</taxon>
        <taxon>Tracheophyta</taxon>
        <taxon>Spermatophyta</taxon>
        <taxon>Magnoliopsida</taxon>
        <taxon>Liliopsida</taxon>
        <taxon>Zosteraceae</taxon>
        <taxon>Zostera</taxon>
    </lineage>
</organism>
<dbReference type="InterPro" id="IPR050352">
    <property type="entry name" value="ABCG_transporters"/>
</dbReference>
<dbReference type="EMBL" id="LFYR01000718">
    <property type="protein sequence ID" value="KMZ70657.1"/>
    <property type="molecule type" value="Genomic_DNA"/>
</dbReference>
<keyword evidence="3 9" id="KW-0812">Transmembrane</keyword>
<dbReference type="PROSITE" id="PS50893">
    <property type="entry name" value="ABC_TRANSPORTER_2"/>
    <property type="match status" value="1"/>
</dbReference>
<dbReference type="Pfam" id="PF01061">
    <property type="entry name" value="ABC2_membrane"/>
    <property type="match status" value="1"/>
</dbReference>
<feature type="transmembrane region" description="Helical" evidence="9">
    <location>
        <begin position="530"/>
        <end position="552"/>
    </location>
</feature>
<dbReference type="AlphaFoldDB" id="A0A0K9PR25"/>
<dbReference type="PANTHER" id="PTHR48041:SF79">
    <property type="entry name" value="ABC TRANSPORTER G FAMILY MEMBER 5"/>
    <property type="match status" value="1"/>
</dbReference>
<dbReference type="Gene3D" id="3.40.50.300">
    <property type="entry name" value="P-loop containing nucleotide triphosphate hydrolases"/>
    <property type="match status" value="1"/>
</dbReference>
<name>A0A0K9PR25_ZOSMR</name>
<keyword evidence="2" id="KW-0813">Transport</keyword>
<evidence type="ECO:0000256" key="1">
    <source>
        <dbReference type="ARBA" id="ARBA00004141"/>
    </source>
</evidence>
<sequence length="658" mass="73402">MEVKKQRGHGDWGGCEIEARGISYKIRKSRFTFKKLAVGVVGGRNVKENDVENGDDDDDVLHVLKDVSFKANPWEVSAIVGPSGAGKSTLLEILAGNLLIPTSTPALFVDQKPINVNRFRKISGYVTQKDVLFPLLTVRETLLFTAKLRLGLRGRDVAVRVDALIGELGLAEVSDVRIGDDRVRGISGGERRRVSIGVDVVHDPRVLILDEPTSGLDSAAALQIVHMLKKMAENRGRTVIISIHQPGFRILNLFDSVALMAVGSILHQGSLDELHAHVKSVGHEIPLHVNFVEFAMDSISTLQIHSNDHRQDKPKWPVIKITNRCTLQDLFWGGSKVADEECFDKPHPHPPPHHHHGGRQYSGNGYANSWPKETVILTHRYLKNVFRTKELFACRTIQMLVSGLVLGSVFYNVDETVTGAMEIVGLFAFILTYLLSSTTEALPVFLQERQLIMKETSAGSYRLSSYVLANSLVFLPFLLILALFFTLPIYFLVGLTRNLPSFLFFLLVIWLLLYTANSLVVCVSAVAPDFIVGNSIINAVMGGFFLFSGYFIKKDSIPNYWIFMHYISLFKYPFEALLDNEFGCDERCVEYSGEICAVRGVDLLRRVGIGSGEECSIRIWTHVGVMLGFIFAYRLVSYVLLRCKCRCAQLGGLTRVLT</sequence>
<evidence type="ECO:0000256" key="5">
    <source>
        <dbReference type="ARBA" id="ARBA00022840"/>
    </source>
</evidence>
<evidence type="ECO:0000256" key="6">
    <source>
        <dbReference type="ARBA" id="ARBA00022989"/>
    </source>
</evidence>
<dbReference type="OMA" id="WEISAIV"/>
<feature type="compositionally biased region" description="Basic residues" evidence="8">
    <location>
        <begin position="348"/>
        <end position="358"/>
    </location>
</feature>
<dbReference type="InterPro" id="IPR013525">
    <property type="entry name" value="ABC2_TM"/>
</dbReference>
<evidence type="ECO:0000256" key="9">
    <source>
        <dbReference type="SAM" id="Phobius"/>
    </source>
</evidence>
<protein>
    <submittedName>
        <fullName evidence="11">ABC transporter G family member</fullName>
    </submittedName>
</protein>
<keyword evidence="4" id="KW-0547">Nucleotide-binding</keyword>
<comment type="caution">
    <text evidence="11">The sequence shown here is derived from an EMBL/GenBank/DDBJ whole genome shotgun (WGS) entry which is preliminary data.</text>
</comment>
<dbReference type="STRING" id="29655.A0A0K9PR25"/>
<dbReference type="GO" id="GO:0042626">
    <property type="term" value="F:ATPase-coupled transmembrane transporter activity"/>
    <property type="evidence" value="ECO:0000318"/>
    <property type="project" value="GO_Central"/>
</dbReference>
<dbReference type="Proteomes" id="UP000036987">
    <property type="component" value="Unassembled WGS sequence"/>
</dbReference>
<feature type="transmembrane region" description="Helical" evidence="9">
    <location>
        <begin position="392"/>
        <end position="411"/>
    </location>
</feature>
<keyword evidence="12" id="KW-1185">Reference proteome</keyword>
<feature type="transmembrane region" description="Helical" evidence="9">
    <location>
        <begin position="467"/>
        <end position="490"/>
    </location>
</feature>
<reference evidence="12" key="1">
    <citation type="journal article" date="2016" name="Nature">
        <title>The genome of the seagrass Zostera marina reveals angiosperm adaptation to the sea.</title>
        <authorList>
            <person name="Olsen J.L."/>
            <person name="Rouze P."/>
            <person name="Verhelst B."/>
            <person name="Lin Y.-C."/>
            <person name="Bayer T."/>
            <person name="Collen J."/>
            <person name="Dattolo E."/>
            <person name="De Paoli E."/>
            <person name="Dittami S."/>
            <person name="Maumus F."/>
            <person name="Michel G."/>
            <person name="Kersting A."/>
            <person name="Lauritano C."/>
            <person name="Lohaus R."/>
            <person name="Toepel M."/>
            <person name="Tonon T."/>
            <person name="Vanneste K."/>
            <person name="Amirebrahimi M."/>
            <person name="Brakel J."/>
            <person name="Bostroem C."/>
            <person name="Chovatia M."/>
            <person name="Grimwood J."/>
            <person name="Jenkins J.W."/>
            <person name="Jueterbock A."/>
            <person name="Mraz A."/>
            <person name="Stam W.T."/>
            <person name="Tice H."/>
            <person name="Bornberg-Bauer E."/>
            <person name="Green P.J."/>
            <person name="Pearson G.A."/>
            <person name="Procaccini G."/>
            <person name="Duarte C.M."/>
            <person name="Schmutz J."/>
            <person name="Reusch T.B.H."/>
            <person name="Van de Peer Y."/>
        </authorList>
    </citation>
    <scope>NUCLEOTIDE SEQUENCE [LARGE SCALE GENOMIC DNA]</scope>
    <source>
        <strain evidence="12">cv. Finnish</strain>
    </source>
</reference>
<dbReference type="InterPro" id="IPR027417">
    <property type="entry name" value="P-loop_NTPase"/>
</dbReference>
<feature type="transmembrane region" description="Helical" evidence="9">
    <location>
        <begin position="619"/>
        <end position="641"/>
    </location>
</feature>
<dbReference type="GO" id="GO:0140359">
    <property type="term" value="F:ABC-type transporter activity"/>
    <property type="evidence" value="ECO:0007669"/>
    <property type="project" value="InterPro"/>
</dbReference>
<dbReference type="InterPro" id="IPR003593">
    <property type="entry name" value="AAA+_ATPase"/>
</dbReference>
<dbReference type="PANTHER" id="PTHR48041">
    <property type="entry name" value="ABC TRANSPORTER G FAMILY MEMBER 28"/>
    <property type="match status" value="1"/>
</dbReference>
<keyword evidence="6 9" id="KW-1133">Transmembrane helix</keyword>
<dbReference type="GO" id="GO:0005524">
    <property type="term" value="F:ATP binding"/>
    <property type="evidence" value="ECO:0007669"/>
    <property type="project" value="UniProtKB-KW"/>
</dbReference>
<dbReference type="SMART" id="SM00382">
    <property type="entry name" value="AAA"/>
    <property type="match status" value="1"/>
</dbReference>
<dbReference type="GO" id="GO:0016887">
    <property type="term" value="F:ATP hydrolysis activity"/>
    <property type="evidence" value="ECO:0007669"/>
    <property type="project" value="InterPro"/>
</dbReference>
<keyword evidence="5" id="KW-0067">ATP-binding</keyword>
<proteinExistence type="predicted"/>
<evidence type="ECO:0000256" key="3">
    <source>
        <dbReference type="ARBA" id="ARBA00022692"/>
    </source>
</evidence>
<feature type="transmembrane region" description="Helical" evidence="9">
    <location>
        <begin position="423"/>
        <end position="446"/>
    </location>
</feature>
<accession>A0A0K9PR25</accession>
<dbReference type="GO" id="GO:0055085">
    <property type="term" value="P:transmembrane transport"/>
    <property type="evidence" value="ECO:0000318"/>
    <property type="project" value="GO_Central"/>
</dbReference>
<feature type="transmembrane region" description="Helical" evidence="9">
    <location>
        <begin position="502"/>
        <end position="523"/>
    </location>
</feature>
<dbReference type="SUPFAM" id="SSF52540">
    <property type="entry name" value="P-loop containing nucleoside triphosphate hydrolases"/>
    <property type="match status" value="1"/>
</dbReference>
<evidence type="ECO:0000256" key="8">
    <source>
        <dbReference type="SAM" id="MobiDB-lite"/>
    </source>
</evidence>
<dbReference type="InterPro" id="IPR003439">
    <property type="entry name" value="ABC_transporter-like_ATP-bd"/>
</dbReference>
<evidence type="ECO:0000259" key="10">
    <source>
        <dbReference type="PROSITE" id="PS50893"/>
    </source>
</evidence>
<dbReference type="FunFam" id="3.40.50.300:FF:001473">
    <property type="entry name" value="ATP-binding cassette transporter"/>
    <property type="match status" value="1"/>
</dbReference>
<evidence type="ECO:0000256" key="4">
    <source>
        <dbReference type="ARBA" id="ARBA00022741"/>
    </source>
</evidence>
<keyword evidence="7 9" id="KW-0472">Membrane</keyword>
<feature type="region of interest" description="Disordered" evidence="8">
    <location>
        <begin position="343"/>
        <end position="363"/>
    </location>
</feature>
<dbReference type="GO" id="GO:0016020">
    <property type="term" value="C:membrane"/>
    <property type="evidence" value="ECO:0000318"/>
    <property type="project" value="GO_Central"/>
</dbReference>
<comment type="subcellular location">
    <subcellularLocation>
        <location evidence="1">Membrane</location>
        <topology evidence="1">Multi-pass membrane protein</topology>
    </subcellularLocation>
</comment>
<evidence type="ECO:0000313" key="11">
    <source>
        <dbReference type="EMBL" id="KMZ70657.1"/>
    </source>
</evidence>
<evidence type="ECO:0000256" key="7">
    <source>
        <dbReference type="ARBA" id="ARBA00023136"/>
    </source>
</evidence>
<feature type="domain" description="ABC transporter" evidence="10">
    <location>
        <begin position="46"/>
        <end position="287"/>
    </location>
</feature>
<dbReference type="PROSITE" id="PS00211">
    <property type="entry name" value="ABC_TRANSPORTER_1"/>
    <property type="match status" value="1"/>
</dbReference>
<gene>
    <name evidence="11" type="ORF">ZOSMA_196G00060</name>
</gene>
<dbReference type="InterPro" id="IPR017871">
    <property type="entry name" value="ABC_transporter-like_CS"/>
</dbReference>
<evidence type="ECO:0000256" key="2">
    <source>
        <dbReference type="ARBA" id="ARBA00022448"/>
    </source>
</evidence>